<feature type="transmembrane region" description="Helical" evidence="6">
    <location>
        <begin position="339"/>
        <end position="361"/>
    </location>
</feature>
<keyword evidence="4 6" id="KW-1133">Transmembrane helix</keyword>
<keyword evidence="2" id="KW-0813">Transport</keyword>
<feature type="transmembrane region" description="Helical" evidence="6">
    <location>
        <begin position="292"/>
        <end position="318"/>
    </location>
</feature>
<keyword evidence="8" id="KW-1185">Reference proteome</keyword>
<proteinExistence type="predicted"/>
<dbReference type="InterPro" id="IPR037272">
    <property type="entry name" value="SNS_sf"/>
</dbReference>
<accession>A0ABW9MGM2</accession>
<evidence type="ECO:0000313" key="7">
    <source>
        <dbReference type="EMBL" id="MFO3668050.1"/>
    </source>
</evidence>
<keyword evidence="3 6" id="KW-0812">Transmembrane</keyword>
<sequence>MKLPKTKSKTIFVLSAAGSAVGMANVWGFPYKFHKGGLFFLIFYLFFISLFAYVGLSSEFAIGRMGKGSVVGSYEKAIKTNYKSSKIASFYGYIPMVISLIIAIGYTIIVSYVAKAFIDTLNGTLATTSSSIWFENFSSRSFAVIETHLVIVIVAIVMSLGGFKSMQRINSILMPTMIVIYIIVMIRMSGLERIEEGYSLLFRIDLENLSIGTAISAMGDALFALSITGFGMIFMGRMLADNQDVIVDSKLTAIFDTLVALLSAFIIVPAIVVFEMGHAKGPELIFHILPTIFANIPIGRGFACLFYLAIIMAGLTSLQNIFESVGDTLVKKLKISDKFALGLVGSFVFMLGVFLHPIGVWEPFMDITLYYIIPLGAVSGSIIWFYVMDKNVLLNEINKGAKKKQSEKFIKIGRYIYTPLVIIICILSIISH</sequence>
<evidence type="ECO:0000313" key="8">
    <source>
        <dbReference type="Proteomes" id="UP001637994"/>
    </source>
</evidence>
<feature type="transmembrane region" description="Helical" evidence="6">
    <location>
        <begin position="251"/>
        <end position="272"/>
    </location>
</feature>
<feature type="transmembrane region" description="Helical" evidence="6">
    <location>
        <begin position="38"/>
        <end position="56"/>
    </location>
</feature>
<organism evidence="7 8">
    <name type="scientific">Anaerococcus kampingae</name>
    <dbReference type="NCBI Taxonomy" id="3115614"/>
    <lineage>
        <taxon>Bacteria</taxon>
        <taxon>Bacillati</taxon>
        <taxon>Bacillota</taxon>
        <taxon>Tissierellia</taxon>
        <taxon>Tissierellales</taxon>
        <taxon>Peptoniphilaceae</taxon>
        <taxon>Anaerococcus</taxon>
    </lineage>
</organism>
<evidence type="ECO:0000256" key="4">
    <source>
        <dbReference type="ARBA" id="ARBA00022989"/>
    </source>
</evidence>
<feature type="transmembrane region" description="Helical" evidence="6">
    <location>
        <begin position="141"/>
        <end position="160"/>
    </location>
</feature>
<keyword evidence="5 6" id="KW-0472">Membrane</keyword>
<dbReference type="PROSITE" id="PS50267">
    <property type="entry name" value="NA_NEUROTRAN_SYMP_3"/>
    <property type="match status" value="1"/>
</dbReference>
<dbReference type="NCBIfam" id="NF037979">
    <property type="entry name" value="Na_transp"/>
    <property type="match status" value="1"/>
</dbReference>
<dbReference type="PRINTS" id="PR00176">
    <property type="entry name" value="NANEUSMPORT"/>
</dbReference>
<name>A0ABW9MGM2_9FIRM</name>
<gene>
    <name evidence="7" type="ORF">ACCQ42_09820</name>
</gene>
<evidence type="ECO:0000256" key="2">
    <source>
        <dbReference type="ARBA" id="ARBA00022448"/>
    </source>
</evidence>
<dbReference type="PANTHER" id="PTHR42948:SF1">
    <property type="entry name" value="TRANSPORTER"/>
    <property type="match status" value="1"/>
</dbReference>
<feature type="transmembrane region" description="Helical" evidence="6">
    <location>
        <begin position="367"/>
        <end position="388"/>
    </location>
</feature>
<dbReference type="PANTHER" id="PTHR42948">
    <property type="entry name" value="TRANSPORTER"/>
    <property type="match status" value="1"/>
</dbReference>
<dbReference type="InterPro" id="IPR000175">
    <property type="entry name" value="Na/ntran_symport"/>
</dbReference>
<evidence type="ECO:0000256" key="6">
    <source>
        <dbReference type="SAM" id="Phobius"/>
    </source>
</evidence>
<feature type="transmembrane region" description="Helical" evidence="6">
    <location>
        <begin position="90"/>
        <end position="114"/>
    </location>
</feature>
<protein>
    <submittedName>
        <fullName evidence="7">Sodium-dependent transporter</fullName>
    </submittedName>
</protein>
<dbReference type="SUPFAM" id="SSF161070">
    <property type="entry name" value="SNF-like"/>
    <property type="match status" value="1"/>
</dbReference>
<reference evidence="7 8" key="1">
    <citation type="journal article" date="2025" name="Anaerobe">
        <title>Description of Anaerococcus kampingiae sp. nov., Anaerococcus groningensis sp. nov., Anaerococcus martiniensis sp. nov., and Anaerococcus cruorum sp. nov., isolated from human clinical specimens.</title>
        <authorList>
            <person name="Boiten K.E."/>
            <person name="Meijer J."/>
            <person name="van Wezel E.M."/>
            <person name="Veloo A.C.M."/>
        </authorList>
    </citation>
    <scope>NUCLEOTIDE SEQUENCE [LARGE SCALE GENOMIC DNA]</scope>
    <source>
        <strain evidence="7 8">ENR0874</strain>
    </source>
</reference>
<dbReference type="Proteomes" id="UP001637994">
    <property type="component" value="Unassembled WGS sequence"/>
</dbReference>
<feature type="transmembrane region" description="Helical" evidence="6">
    <location>
        <begin position="211"/>
        <end position="239"/>
    </location>
</feature>
<comment type="subcellular location">
    <subcellularLocation>
        <location evidence="1">Membrane</location>
        <topology evidence="1">Multi-pass membrane protein</topology>
    </subcellularLocation>
</comment>
<evidence type="ECO:0000256" key="5">
    <source>
        <dbReference type="ARBA" id="ARBA00023136"/>
    </source>
</evidence>
<feature type="transmembrane region" description="Helical" evidence="6">
    <location>
        <begin position="172"/>
        <end position="191"/>
    </location>
</feature>
<evidence type="ECO:0000256" key="3">
    <source>
        <dbReference type="ARBA" id="ARBA00022692"/>
    </source>
</evidence>
<feature type="transmembrane region" description="Helical" evidence="6">
    <location>
        <begin position="409"/>
        <end position="430"/>
    </location>
</feature>
<dbReference type="EMBL" id="JBGMEF010000048">
    <property type="protein sequence ID" value="MFO3668050.1"/>
    <property type="molecule type" value="Genomic_DNA"/>
</dbReference>
<dbReference type="RefSeq" id="WP_106460696.1">
    <property type="nucleotide sequence ID" value="NZ_JBGMEF010000048.1"/>
</dbReference>
<dbReference type="Pfam" id="PF00209">
    <property type="entry name" value="SNF"/>
    <property type="match status" value="2"/>
</dbReference>
<comment type="caution">
    <text evidence="7">The sequence shown here is derived from an EMBL/GenBank/DDBJ whole genome shotgun (WGS) entry which is preliminary data.</text>
</comment>
<evidence type="ECO:0000256" key="1">
    <source>
        <dbReference type="ARBA" id="ARBA00004141"/>
    </source>
</evidence>